<keyword evidence="10" id="KW-0418">Kinase</keyword>
<evidence type="ECO:0000256" key="4">
    <source>
        <dbReference type="ARBA" id="ARBA00011903"/>
    </source>
</evidence>
<dbReference type="InterPro" id="IPR025669">
    <property type="entry name" value="AAA_dom"/>
</dbReference>
<keyword evidence="14" id="KW-0829">Tyrosine-protein kinase</keyword>
<evidence type="ECO:0000256" key="2">
    <source>
        <dbReference type="ARBA" id="ARBA00007316"/>
    </source>
</evidence>
<dbReference type="eggNOG" id="COG0489">
    <property type="taxonomic scope" value="Bacteria"/>
</dbReference>
<evidence type="ECO:0000256" key="17">
    <source>
        <dbReference type="SAM" id="Phobius"/>
    </source>
</evidence>
<keyword evidence="7" id="KW-0808">Transferase</keyword>
<dbReference type="InterPro" id="IPR005702">
    <property type="entry name" value="Wzc-like_C"/>
</dbReference>
<dbReference type="eggNOG" id="COG3206">
    <property type="taxonomic scope" value="Bacteria"/>
</dbReference>
<reference evidence="21" key="2">
    <citation type="submission" date="2016-08" db="EMBL/GenBank/DDBJ databases">
        <authorList>
            <person name="Seilhamer J.J."/>
        </authorList>
    </citation>
    <scope>NUCLEOTIDE SEQUENCE [LARGE SCALE GENOMIC DNA]</scope>
    <source>
        <strain evidence="21">SA1</strain>
        <plasmid evidence="21">pSA1</plasmid>
    </source>
</reference>
<dbReference type="EMBL" id="JFYZ01000005">
    <property type="protein sequence ID" value="EZP82832.1"/>
    <property type="molecule type" value="Genomic_DNA"/>
</dbReference>
<keyword evidence="5" id="KW-1003">Cell membrane</keyword>
<geneLocation type="plasmid" evidence="21 24">
    <name>pSA1</name>
</geneLocation>
<dbReference type="PANTHER" id="PTHR32309">
    <property type="entry name" value="TYROSINE-PROTEIN KINASE"/>
    <property type="match status" value="1"/>
</dbReference>
<proteinExistence type="inferred from homology"/>
<dbReference type="EC" id="2.7.10.2" evidence="4"/>
<evidence type="ECO:0000313" key="24">
    <source>
        <dbReference type="Proteomes" id="UP000094626"/>
    </source>
</evidence>
<keyword evidence="13 17" id="KW-0472">Membrane</keyword>
<dbReference type="Pfam" id="PF13614">
    <property type="entry name" value="AAA_31"/>
    <property type="match status" value="1"/>
</dbReference>
<feature type="domain" description="Tyrosine-protein kinase G-rich" evidence="20">
    <location>
        <begin position="375"/>
        <end position="446"/>
    </location>
</feature>
<reference evidence="24" key="3">
    <citation type="journal article" date="2017" name="J. Biotechnol.">
        <title>Complete genome sequence of Novosphingobium resinovorum SA1, a versatile xenobiotic-degrading bacterium capable of utilizing sulfanilic acid.</title>
        <authorList>
            <person name="Hegedus B."/>
            <person name="Kos P.B."/>
            <person name="Balint B."/>
            <person name="Maroti G."/>
            <person name="Gan H.M."/>
            <person name="Perei K."/>
            <person name="Rakhely G."/>
        </authorList>
    </citation>
    <scope>NUCLEOTIDE SEQUENCE [LARGE SCALE GENOMIC DNA]</scope>
    <source>
        <strain evidence="24">SA1</strain>
    </source>
</reference>
<accession>A0A031K2N6</accession>
<dbReference type="GO" id="GO:0005886">
    <property type="term" value="C:plasma membrane"/>
    <property type="evidence" value="ECO:0007669"/>
    <property type="project" value="UniProtKB-SubCell"/>
</dbReference>
<dbReference type="PATRIC" id="fig|158500.4.peg.1800"/>
<feature type="domain" description="Polysaccharide chain length determinant N-terminal" evidence="18">
    <location>
        <begin position="33"/>
        <end position="123"/>
    </location>
</feature>
<evidence type="ECO:0000256" key="5">
    <source>
        <dbReference type="ARBA" id="ARBA00022475"/>
    </source>
</evidence>
<evidence type="ECO:0000256" key="7">
    <source>
        <dbReference type="ARBA" id="ARBA00022679"/>
    </source>
</evidence>
<keyword evidence="11" id="KW-0067">ATP-binding</keyword>
<evidence type="ECO:0000313" key="23">
    <source>
        <dbReference type="Proteomes" id="UP000024329"/>
    </source>
</evidence>
<evidence type="ECO:0000259" key="20">
    <source>
        <dbReference type="Pfam" id="PF13807"/>
    </source>
</evidence>
<dbReference type="OrthoDB" id="230260at2"/>
<keyword evidence="24" id="KW-1185">Reference proteome</keyword>
<evidence type="ECO:0000256" key="6">
    <source>
        <dbReference type="ARBA" id="ARBA00022519"/>
    </source>
</evidence>
<dbReference type="KEGG" id="nre:BES08_18950"/>
<dbReference type="AlphaFoldDB" id="A0A031K2N6"/>
<dbReference type="Pfam" id="PF13807">
    <property type="entry name" value="GNVR"/>
    <property type="match status" value="1"/>
</dbReference>
<protein>
    <recommendedName>
        <fullName evidence="4">non-specific protein-tyrosine kinase</fullName>
        <ecNumber evidence="4">2.7.10.2</ecNumber>
    </recommendedName>
</protein>
<name>A0A031K2N6_9SPHN</name>
<dbReference type="Proteomes" id="UP000024329">
    <property type="component" value="Unassembled WGS sequence"/>
</dbReference>
<evidence type="ECO:0000256" key="16">
    <source>
        <dbReference type="SAM" id="Coils"/>
    </source>
</evidence>
<comment type="subcellular location">
    <subcellularLocation>
        <location evidence="1">Cell inner membrane</location>
        <topology evidence="1">Multi-pass membrane protein</topology>
    </subcellularLocation>
</comment>
<evidence type="ECO:0000256" key="9">
    <source>
        <dbReference type="ARBA" id="ARBA00022741"/>
    </source>
</evidence>
<feature type="coiled-coil region" evidence="16">
    <location>
        <begin position="203"/>
        <end position="266"/>
    </location>
</feature>
<keyword evidence="8 17" id="KW-0812">Transmembrane</keyword>
<comment type="similarity">
    <text evidence="2">Belongs to the CpsD/CapB family.</text>
</comment>
<keyword evidence="12 17" id="KW-1133">Transmembrane helix</keyword>
<sequence>MNSAHQIISAGPDPRDLALAPGQSLMLPSARVDLGGSMAFFRRRSGLIALVTGAALAIGAAVTFSMPITYTAEAVVSLLAPTDTPEAAASAGRQAGPSPNSSYVDTQVETLKSRDLAQRVASALGVLDGKSAAQQAEIVTTYQNNVSAVRSGESYALKVAFKAPNGQDAAKVANMYAQQFTQIEVKAAHESNTETAKLVAPRLEQLRQQAHADTERLQRYRIANGLLSTSGASLTEQEISSYNQEVTKARAEAAESQARLATAQAQLRSGSAGDDVGEALGSGVIGSLRARESQIGGEVANMQARYGPNHPQLVRSRSELAEVRSDIRNEITRIMSNLQAQRDVADQRLASLSSSLGAARGNLARNNAAMVGLDELERTAQSSQAMYETYLNSYRQLIAQDGTQRPNARVLSLAEVPLLPSSPNIPMNMLLALVIGLGAGLAAAYVAEALFRGVTTSDEVEQGLGSRYLGAIPLLASVSRKSRREVPAITQEPRSAFAESFRSLRTSIEQAVYGPAQIIAVTSALPKEGKTTVASCLAQTLAVSGRGAILVDCDLRGRGVSKLLRLSPEHPGLIEVLEGKVSLADALVTGESGLCVLPVKPSDLAHDTLLTGETFTRLLQELRACFDYVVLDLPPVLPIAAGRTLAGMADATVLVVRWRKTMKGAARSALGMLPRESVNVVGVTINRMDMRRKRLFGYSDPAYFYREYKAYYA</sequence>
<dbReference type="InterPro" id="IPR050445">
    <property type="entry name" value="Bact_polysacc_biosynth/exp"/>
</dbReference>
<keyword evidence="16" id="KW-0175">Coiled coil</keyword>
<evidence type="ECO:0000256" key="12">
    <source>
        <dbReference type="ARBA" id="ARBA00022989"/>
    </source>
</evidence>
<feature type="domain" description="AAA" evidence="19">
    <location>
        <begin position="517"/>
        <end position="656"/>
    </location>
</feature>
<evidence type="ECO:0000313" key="21">
    <source>
        <dbReference type="EMBL" id="AOR78980.1"/>
    </source>
</evidence>
<dbReference type="InterPro" id="IPR032807">
    <property type="entry name" value="GNVR"/>
</dbReference>
<evidence type="ECO:0000256" key="11">
    <source>
        <dbReference type="ARBA" id="ARBA00022840"/>
    </source>
</evidence>
<dbReference type="CDD" id="cd05387">
    <property type="entry name" value="BY-kinase"/>
    <property type="match status" value="1"/>
</dbReference>
<feature type="transmembrane region" description="Helical" evidence="17">
    <location>
        <begin position="47"/>
        <end position="70"/>
    </location>
</feature>
<dbReference type="PANTHER" id="PTHR32309:SF13">
    <property type="entry name" value="FERRIC ENTEROBACTIN TRANSPORT PROTEIN FEPE"/>
    <property type="match status" value="1"/>
</dbReference>
<evidence type="ECO:0000256" key="13">
    <source>
        <dbReference type="ARBA" id="ARBA00023136"/>
    </source>
</evidence>
<keyword evidence="21" id="KW-0614">Plasmid</keyword>
<keyword evidence="6" id="KW-0997">Cell inner membrane</keyword>
<evidence type="ECO:0000256" key="3">
    <source>
        <dbReference type="ARBA" id="ARBA00008883"/>
    </source>
</evidence>
<evidence type="ECO:0000256" key="15">
    <source>
        <dbReference type="ARBA" id="ARBA00051245"/>
    </source>
</evidence>
<dbReference type="InterPro" id="IPR027417">
    <property type="entry name" value="P-loop_NTPase"/>
</dbReference>
<evidence type="ECO:0000259" key="19">
    <source>
        <dbReference type="Pfam" id="PF13614"/>
    </source>
</evidence>
<dbReference type="SUPFAM" id="SSF52540">
    <property type="entry name" value="P-loop containing nucleoside triphosphate hydrolases"/>
    <property type="match status" value="1"/>
</dbReference>
<evidence type="ECO:0000313" key="22">
    <source>
        <dbReference type="EMBL" id="EZP82832.1"/>
    </source>
</evidence>
<dbReference type="EMBL" id="CP017076">
    <property type="protein sequence ID" value="AOR78980.1"/>
    <property type="molecule type" value="Genomic_DNA"/>
</dbReference>
<comment type="similarity">
    <text evidence="3">Belongs to the etk/wzc family.</text>
</comment>
<evidence type="ECO:0000256" key="8">
    <source>
        <dbReference type="ARBA" id="ARBA00022692"/>
    </source>
</evidence>
<evidence type="ECO:0000256" key="10">
    <source>
        <dbReference type="ARBA" id="ARBA00022777"/>
    </source>
</evidence>
<evidence type="ECO:0000256" key="1">
    <source>
        <dbReference type="ARBA" id="ARBA00004429"/>
    </source>
</evidence>
<dbReference type="Gene3D" id="3.40.50.300">
    <property type="entry name" value="P-loop containing nucleotide triphosphate hydrolases"/>
    <property type="match status" value="1"/>
</dbReference>
<gene>
    <name evidence="21" type="ORF">BES08_18950</name>
    <name evidence="22" type="ORF">BV97_01756</name>
</gene>
<keyword evidence="9" id="KW-0547">Nucleotide-binding</keyword>
<dbReference type="Proteomes" id="UP000094626">
    <property type="component" value="Plasmid pSA1"/>
</dbReference>
<dbReference type="RefSeq" id="WP_036525132.1">
    <property type="nucleotide sequence ID" value="NZ_CP017076.1"/>
</dbReference>
<comment type="catalytic activity">
    <reaction evidence="15">
        <text>L-tyrosyl-[protein] + ATP = O-phospho-L-tyrosyl-[protein] + ADP + H(+)</text>
        <dbReference type="Rhea" id="RHEA:10596"/>
        <dbReference type="Rhea" id="RHEA-COMP:10136"/>
        <dbReference type="Rhea" id="RHEA-COMP:20101"/>
        <dbReference type="ChEBI" id="CHEBI:15378"/>
        <dbReference type="ChEBI" id="CHEBI:30616"/>
        <dbReference type="ChEBI" id="CHEBI:46858"/>
        <dbReference type="ChEBI" id="CHEBI:61978"/>
        <dbReference type="ChEBI" id="CHEBI:456216"/>
        <dbReference type="EC" id="2.7.10.2"/>
    </reaction>
</comment>
<dbReference type="InterPro" id="IPR003856">
    <property type="entry name" value="LPS_length_determ_N"/>
</dbReference>
<evidence type="ECO:0000259" key="18">
    <source>
        <dbReference type="Pfam" id="PF02706"/>
    </source>
</evidence>
<dbReference type="GO" id="GO:0004713">
    <property type="term" value="F:protein tyrosine kinase activity"/>
    <property type="evidence" value="ECO:0007669"/>
    <property type="project" value="TreeGrafter"/>
</dbReference>
<evidence type="ECO:0000256" key="14">
    <source>
        <dbReference type="ARBA" id="ARBA00023137"/>
    </source>
</evidence>
<dbReference type="Pfam" id="PF02706">
    <property type="entry name" value="Wzz"/>
    <property type="match status" value="1"/>
</dbReference>
<reference evidence="22 23" key="1">
    <citation type="submission" date="2014-03" db="EMBL/GenBank/DDBJ databases">
        <title>Whole genome sequence of Novosphingobium resinovorum KF1.</title>
        <authorList>
            <person name="Gan H.M."/>
            <person name="Gan H.Y."/>
            <person name="Chew T.H."/>
            <person name="Savka M.A."/>
        </authorList>
    </citation>
    <scope>NUCLEOTIDE SEQUENCE [LARGE SCALE GENOMIC DNA]</scope>
    <source>
        <strain evidence="22 23">KF1</strain>
    </source>
</reference>
<organism evidence="22 23">
    <name type="scientific">Novosphingobium resinovorum</name>
    <dbReference type="NCBI Taxonomy" id="158500"/>
    <lineage>
        <taxon>Bacteria</taxon>
        <taxon>Pseudomonadati</taxon>
        <taxon>Pseudomonadota</taxon>
        <taxon>Alphaproteobacteria</taxon>
        <taxon>Sphingomonadales</taxon>
        <taxon>Sphingomonadaceae</taxon>
        <taxon>Novosphingobium</taxon>
    </lineage>
</organism>